<dbReference type="AlphaFoldDB" id="A0A5B7E432"/>
<dbReference type="Proteomes" id="UP000324222">
    <property type="component" value="Unassembled WGS sequence"/>
</dbReference>
<evidence type="ECO:0000256" key="1">
    <source>
        <dbReference type="SAM" id="MobiDB-lite"/>
    </source>
</evidence>
<accession>A0A5B7E432</accession>
<feature type="compositionally biased region" description="Basic and acidic residues" evidence="1">
    <location>
        <begin position="24"/>
        <end position="40"/>
    </location>
</feature>
<name>A0A5B7E432_PORTR</name>
<protein>
    <submittedName>
        <fullName evidence="2">Uncharacterized protein</fullName>
    </submittedName>
</protein>
<evidence type="ECO:0000313" key="3">
    <source>
        <dbReference type="Proteomes" id="UP000324222"/>
    </source>
</evidence>
<proteinExistence type="predicted"/>
<reference evidence="2 3" key="1">
    <citation type="submission" date="2019-05" db="EMBL/GenBank/DDBJ databases">
        <title>Another draft genome of Portunus trituberculatus and its Hox gene families provides insights of decapod evolution.</title>
        <authorList>
            <person name="Jeong J.-H."/>
            <person name="Song I."/>
            <person name="Kim S."/>
            <person name="Choi T."/>
            <person name="Kim D."/>
            <person name="Ryu S."/>
            <person name="Kim W."/>
        </authorList>
    </citation>
    <scope>NUCLEOTIDE SEQUENCE [LARGE SCALE GENOMIC DNA]</scope>
    <source>
        <tissue evidence="2">Muscle</tissue>
    </source>
</reference>
<dbReference type="EMBL" id="VSRR010001965">
    <property type="protein sequence ID" value="MPC28791.1"/>
    <property type="molecule type" value="Genomic_DNA"/>
</dbReference>
<sequence>MLKEENEGRNRGWEVKKVLKEGEKEVGGRVEEGSEAERSSAHTCAATQRPCLHATSPSSSTPTNLLLSPPRNASPQKYVLKSYP</sequence>
<keyword evidence="3" id="KW-1185">Reference proteome</keyword>
<comment type="caution">
    <text evidence="2">The sequence shown here is derived from an EMBL/GenBank/DDBJ whole genome shotgun (WGS) entry which is preliminary data.</text>
</comment>
<organism evidence="2 3">
    <name type="scientific">Portunus trituberculatus</name>
    <name type="common">Swimming crab</name>
    <name type="synonym">Neptunus trituberculatus</name>
    <dbReference type="NCBI Taxonomy" id="210409"/>
    <lineage>
        <taxon>Eukaryota</taxon>
        <taxon>Metazoa</taxon>
        <taxon>Ecdysozoa</taxon>
        <taxon>Arthropoda</taxon>
        <taxon>Crustacea</taxon>
        <taxon>Multicrustacea</taxon>
        <taxon>Malacostraca</taxon>
        <taxon>Eumalacostraca</taxon>
        <taxon>Eucarida</taxon>
        <taxon>Decapoda</taxon>
        <taxon>Pleocyemata</taxon>
        <taxon>Brachyura</taxon>
        <taxon>Eubrachyura</taxon>
        <taxon>Portunoidea</taxon>
        <taxon>Portunidae</taxon>
        <taxon>Portuninae</taxon>
        <taxon>Portunus</taxon>
    </lineage>
</organism>
<feature type="region of interest" description="Disordered" evidence="1">
    <location>
        <begin position="24"/>
        <end position="84"/>
    </location>
</feature>
<gene>
    <name evidence="2" type="ORF">E2C01_022002</name>
</gene>
<evidence type="ECO:0000313" key="2">
    <source>
        <dbReference type="EMBL" id="MPC28791.1"/>
    </source>
</evidence>
<feature type="compositionally biased region" description="Low complexity" evidence="1">
    <location>
        <begin position="55"/>
        <end position="70"/>
    </location>
</feature>